<evidence type="ECO:0000256" key="2">
    <source>
        <dbReference type="SAM" id="MobiDB-lite"/>
    </source>
</evidence>
<name>A0ABD3MIB4_9STRA</name>
<feature type="chain" id="PRO_5044873945" description="PBP domain-containing protein" evidence="3">
    <location>
        <begin position="28"/>
        <end position="504"/>
    </location>
</feature>
<comment type="similarity">
    <text evidence="1">Belongs to the PstS family.</text>
</comment>
<dbReference type="InterPro" id="IPR050962">
    <property type="entry name" value="Phosphate-bind_PstS"/>
</dbReference>
<comment type="caution">
    <text evidence="5">The sequence shown here is derived from an EMBL/GenBank/DDBJ whole genome shotgun (WGS) entry which is preliminary data.</text>
</comment>
<dbReference type="PANTHER" id="PTHR42996">
    <property type="entry name" value="PHOSPHATE-BINDING PROTEIN PSTS"/>
    <property type="match status" value="1"/>
</dbReference>
<dbReference type="AlphaFoldDB" id="A0ABD3MIB4"/>
<feature type="compositionally biased region" description="Low complexity" evidence="2">
    <location>
        <begin position="33"/>
        <end position="49"/>
    </location>
</feature>
<feature type="domain" description="PBP" evidence="4">
    <location>
        <begin position="49"/>
        <end position="374"/>
    </location>
</feature>
<evidence type="ECO:0000259" key="4">
    <source>
        <dbReference type="Pfam" id="PF12849"/>
    </source>
</evidence>
<gene>
    <name evidence="5" type="ORF">ACHAWU_001920</name>
</gene>
<dbReference type="SUPFAM" id="SSF53850">
    <property type="entry name" value="Periplasmic binding protein-like II"/>
    <property type="match status" value="1"/>
</dbReference>
<feature type="region of interest" description="Disordered" evidence="2">
    <location>
        <begin position="33"/>
        <end position="55"/>
    </location>
</feature>
<evidence type="ECO:0000313" key="5">
    <source>
        <dbReference type="EMBL" id="KAL3763347.1"/>
    </source>
</evidence>
<evidence type="ECO:0000313" key="6">
    <source>
        <dbReference type="Proteomes" id="UP001530293"/>
    </source>
</evidence>
<dbReference type="Gene3D" id="3.40.190.10">
    <property type="entry name" value="Periplasmic binding protein-like II"/>
    <property type="match status" value="2"/>
</dbReference>
<accession>A0ABD3MIB4</accession>
<feature type="signal peptide" evidence="3">
    <location>
        <begin position="1"/>
        <end position="27"/>
    </location>
</feature>
<dbReference type="Proteomes" id="UP001530293">
    <property type="component" value="Unassembled WGS sequence"/>
</dbReference>
<keyword evidence="6" id="KW-1185">Reference proteome</keyword>
<dbReference type="Pfam" id="PF12849">
    <property type="entry name" value="PBP_like_2"/>
    <property type="match status" value="1"/>
</dbReference>
<reference evidence="5 6" key="1">
    <citation type="submission" date="2024-10" db="EMBL/GenBank/DDBJ databases">
        <title>Updated reference genomes for cyclostephanoid diatoms.</title>
        <authorList>
            <person name="Roberts W.R."/>
            <person name="Alverson A.J."/>
        </authorList>
    </citation>
    <scope>NUCLEOTIDE SEQUENCE [LARGE SCALE GENOMIC DNA]</scope>
    <source>
        <strain evidence="5 6">AJA232-27</strain>
    </source>
</reference>
<dbReference type="PANTHER" id="PTHR42996:SF1">
    <property type="entry name" value="PHOSPHATE-BINDING PROTEIN PSTS"/>
    <property type="match status" value="1"/>
</dbReference>
<sequence>MVLCRLAAFLLGGTILLSFASSWAVNAQEDSSSSSSVFSSDSSSSSSSSNNDILGLDGSGTTNPSKCFWHIMAKLSEQIKLPTRFTYRAVGSGTGIAEFLGKEVMDANGTEVTTYEAYNDFGAGDIPIESADRSEWITRGIEFVQLPFVLSAVSFFHNLPGVPASGSQGLNMTACLLSQIFQATITTWDHPDILAINPSLSVSADYPIYVGHRVKGSSSTDAITHYLYAQCPQTSEQPEGWPAELVGSAIEWHESTNECDGSDLMAECIQSNEGSIGYMDAKHGYEALLTEIRVENGNGNFLTSVDAGVDGVRAAVDVDLVPLAADEDFSAMEFYNMPGEDTWPISLVSYIYIRKDLSFIQNPARRTLLKAFATSLFDPDYIDLCDRYGLIPVTSELRDLSLAGLDMLKLDASESDMWVFEKDTLPGLGQGDRVISTRRQSFALYEADHIADEVDPMIEDIRMLKLELASLKAQGMQASNGCIVAKDMALAVGALAGAFLLSFN</sequence>
<evidence type="ECO:0000256" key="1">
    <source>
        <dbReference type="ARBA" id="ARBA00008725"/>
    </source>
</evidence>
<evidence type="ECO:0000256" key="3">
    <source>
        <dbReference type="SAM" id="SignalP"/>
    </source>
</evidence>
<dbReference type="InterPro" id="IPR024370">
    <property type="entry name" value="PBP_domain"/>
</dbReference>
<organism evidence="5 6">
    <name type="scientific">Discostella pseudostelligera</name>
    <dbReference type="NCBI Taxonomy" id="259834"/>
    <lineage>
        <taxon>Eukaryota</taxon>
        <taxon>Sar</taxon>
        <taxon>Stramenopiles</taxon>
        <taxon>Ochrophyta</taxon>
        <taxon>Bacillariophyta</taxon>
        <taxon>Coscinodiscophyceae</taxon>
        <taxon>Thalassiosirophycidae</taxon>
        <taxon>Stephanodiscales</taxon>
        <taxon>Stephanodiscaceae</taxon>
        <taxon>Discostella</taxon>
    </lineage>
</organism>
<keyword evidence="3" id="KW-0732">Signal</keyword>
<dbReference type="EMBL" id="JALLBG020000123">
    <property type="protein sequence ID" value="KAL3763347.1"/>
    <property type="molecule type" value="Genomic_DNA"/>
</dbReference>
<protein>
    <recommendedName>
        <fullName evidence="4">PBP domain-containing protein</fullName>
    </recommendedName>
</protein>
<proteinExistence type="inferred from homology"/>